<name>A0AAW1RTF6_9CHLO</name>
<keyword evidence="11" id="KW-1185">Reference proteome</keyword>
<comment type="pathway">
    <text evidence="1">Protein modification; protein neddylation.</text>
</comment>
<dbReference type="FunFam" id="3.10.110.10:FF:000005">
    <property type="entry name" value="NEDD8-conjugating enzyme Ubc12"/>
    <property type="match status" value="1"/>
</dbReference>
<keyword evidence="3 8" id="KW-0547">Nucleotide-binding</keyword>
<organism evidence="10 11">
    <name type="scientific">Apatococcus lobatus</name>
    <dbReference type="NCBI Taxonomy" id="904363"/>
    <lineage>
        <taxon>Eukaryota</taxon>
        <taxon>Viridiplantae</taxon>
        <taxon>Chlorophyta</taxon>
        <taxon>core chlorophytes</taxon>
        <taxon>Trebouxiophyceae</taxon>
        <taxon>Chlorellales</taxon>
        <taxon>Chlorellaceae</taxon>
        <taxon>Apatococcus</taxon>
    </lineage>
</organism>
<evidence type="ECO:0000313" key="11">
    <source>
        <dbReference type="Proteomes" id="UP001438707"/>
    </source>
</evidence>
<evidence type="ECO:0000313" key="10">
    <source>
        <dbReference type="EMBL" id="KAK9836456.1"/>
    </source>
</evidence>
<evidence type="ECO:0000256" key="7">
    <source>
        <dbReference type="PROSITE-ProRule" id="PRU10133"/>
    </source>
</evidence>
<dbReference type="InterPro" id="IPR050113">
    <property type="entry name" value="Ub_conjugating_enzyme"/>
</dbReference>
<feature type="domain" description="UBC core" evidence="9">
    <location>
        <begin position="25"/>
        <end position="170"/>
    </location>
</feature>
<dbReference type="SMART" id="SM00212">
    <property type="entry name" value="UBCc"/>
    <property type="match status" value="1"/>
</dbReference>
<keyword evidence="2" id="KW-0808">Transferase</keyword>
<dbReference type="GO" id="GO:0005524">
    <property type="term" value="F:ATP binding"/>
    <property type="evidence" value="ECO:0007669"/>
    <property type="project" value="UniProtKB-UniRule"/>
</dbReference>
<evidence type="ECO:0000256" key="8">
    <source>
        <dbReference type="RuleBase" id="RU362109"/>
    </source>
</evidence>
<dbReference type="CDD" id="cd23794">
    <property type="entry name" value="UBCc_UBE2F_UBE2M"/>
    <property type="match status" value="1"/>
</dbReference>
<dbReference type="PROSITE" id="PS50127">
    <property type="entry name" value="UBC_2"/>
    <property type="match status" value="1"/>
</dbReference>
<dbReference type="AlphaFoldDB" id="A0AAW1RTF6"/>
<dbReference type="PANTHER" id="PTHR24067">
    <property type="entry name" value="UBIQUITIN-CONJUGATING ENZYME E2"/>
    <property type="match status" value="1"/>
</dbReference>
<dbReference type="PROSITE" id="PS00183">
    <property type="entry name" value="UBC_1"/>
    <property type="match status" value="1"/>
</dbReference>
<reference evidence="10 11" key="1">
    <citation type="journal article" date="2024" name="Nat. Commun.">
        <title>Phylogenomics reveals the evolutionary origins of lichenization in chlorophyte algae.</title>
        <authorList>
            <person name="Puginier C."/>
            <person name="Libourel C."/>
            <person name="Otte J."/>
            <person name="Skaloud P."/>
            <person name="Haon M."/>
            <person name="Grisel S."/>
            <person name="Petersen M."/>
            <person name="Berrin J.G."/>
            <person name="Delaux P.M."/>
            <person name="Dal Grande F."/>
            <person name="Keller J."/>
        </authorList>
    </citation>
    <scope>NUCLEOTIDE SEQUENCE [LARGE SCALE GENOMIC DNA]</scope>
    <source>
        <strain evidence="10 11">SAG 2145</strain>
    </source>
</reference>
<evidence type="ECO:0000259" key="9">
    <source>
        <dbReference type="PROSITE" id="PS50127"/>
    </source>
</evidence>
<evidence type="ECO:0000256" key="2">
    <source>
        <dbReference type="ARBA" id="ARBA00022679"/>
    </source>
</evidence>
<evidence type="ECO:0000256" key="3">
    <source>
        <dbReference type="ARBA" id="ARBA00022741"/>
    </source>
</evidence>
<dbReference type="Gene3D" id="3.10.110.10">
    <property type="entry name" value="Ubiquitin Conjugating Enzyme"/>
    <property type="match status" value="1"/>
</dbReference>
<comment type="caution">
    <text evidence="10">The sequence shown here is derived from an EMBL/GenBank/DDBJ whole genome shotgun (WGS) entry which is preliminary data.</text>
</comment>
<evidence type="ECO:0000256" key="6">
    <source>
        <dbReference type="ARBA" id="ARBA00058311"/>
    </source>
</evidence>
<gene>
    <name evidence="10" type="ORF">WJX74_000888</name>
</gene>
<dbReference type="EMBL" id="JALJOS010000007">
    <property type="protein sequence ID" value="KAK9836456.1"/>
    <property type="molecule type" value="Genomic_DNA"/>
</dbReference>
<comment type="function">
    <text evidence="6">Accepts the ubiquitin-like protein NEDD8/RUB1 from the ECR1-AXR1 E1 complex and catalyzes its covalent attachment to other proteins.</text>
</comment>
<evidence type="ECO:0000256" key="5">
    <source>
        <dbReference type="ARBA" id="ARBA00022840"/>
    </source>
</evidence>
<dbReference type="InterPro" id="IPR023313">
    <property type="entry name" value="UBQ-conjugating_AS"/>
</dbReference>
<accession>A0AAW1RTF6</accession>
<proteinExistence type="inferred from homology"/>
<sequence>MIKLFSVKEKQKKDAAAINNPKQSAGELRMQKDMSELNLAKGTTISFPDGKDKLLHFEIFLKPEDGIYKAGTFHFDFQVPTSYPHEPPKIKCKTKVFHPNIDLDGNICLNILREDWKPVLSINSIIYGLQFLFLDPNPEDPLNKEAAEMLANNKAKFESQVQAAIQRGAYIGSNHFPPCR</sequence>
<evidence type="ECO:0000256" key="1">
    <source>
        <dbReference type="ARBA" id="ARBA00005032"/>
    </source>
</evidence>
<dbReference type="Proteomes" id="UP001438707">
    <property type="component" value="Unassembled WGS sequence"/>
</dbReference>
<dbReference type="InterPro" id="IPR016135">
    <property type="entry name" value="UBQ-conjugating_enzyme/RWD"/>
</dbReference>
<feature type="active site" description="Glycyl thioester intermediate" evidence="7">
    <location>
        <position position="108"/>
    </location>
</feature>
<dbReference type="SUPFAM" id="SSF54495">
    <property type="entry name" value="UBC-like"/>
    <property type="match status" value="1"/>
</dbReference>
<dbReference type="InterPro" id="IPR000608">
    <property type="entry name" value="UBC"/>
</dbReference>
<dbReference type="Pfam" id="PF00179">
    <property type="entry name" value="UQ_con"/>
    <property type="match status" value="1"/>
</dbReference>
<keyword evidence="4 8" id="KW-0833">Ubl conjugation pathway</keyword>
<comment type="similarity">
    <text evidence="8">Belongs to the ubiquitin-conjugating enzyme family.</text>
</comment>
<evidence type="ECO:0000256" key="4">
    <source>
        <dbReference type="ARBA" id="ARBA00022786"/>
    </source>
</evidence>
<dbReference type="GO" id="GO:0019788">
    <property type="term" value="F:NEDD8 transferase activity"/>
    <property type="evidence" value="ECO:0007669"/>
    <property type="project" value="UniProtKB-ARBA"/>
</dbReference>
<protein>
    <recommendedName>
        <fullName evidence="9">UBC core domain-containing protein</fullName>
    </recommendedName>
</protein>
<keyword evidence="5 8" id="KW-0067">ATP-binding</keyword>